<evidence type="ECO:0000313" key="2">
    <source>
        <dbReference type="Proteomes" id="UP000266673"/>
    </source>
</evidence>
<accession>A0A397UVB0</accession>
<reference evidence="1 2" key="1">
    <citation type="submission" date="2018-06" db="EMBL/GenBank/DDBJ databases">
        <title>Comparative genomics reveals the genomic features of Rhizophagus irregularis, R. cerebriforme, R. diaphanum and Gigaspora rosea, and their symbiotic lifestyle signature.</title>
        <authorList>
            <person name="Morin E."/>
            <person name="San Clemente H."/>
            <person name="Chen E.C.H."/>
            <person name="De La Providencia I."/>
            <person name="Hainaut M."/>
            <person name="Kuo A."/>
            <person name="Kohler A."/>
            <person name="Murat C."/>
            <person name="Tang N."/>
            <person name="Roy S."/>
            <person name="Loubradou J."/>
            <person name="Henrissat B."/>
            <person name="Grigoriev I.V."/>
            <person name="Corradi N."/>
            <person name="Roux C."/>
            <person name="Martin F.M."/>
        </authorList>
    </citation>
    <scope>NUCLEOTIDE SEQUENCE [LARGE SCALE GENOMIC DNA]</scope>
    <source>
        <strain evidence="1 2">DAOM 194757</strain>
    </source>
</reference>
<dbReference type="OrthoDB" id="2425801at2759"/>
<name>A0A397UVB0_9GLOM</name>
<gene>
    <name evidence="1" type="ORF">C2G38_2197002</name>
</gene>
<comment type="caution">
    <text evidence="1">The sequence shown here is derived from an EMBL/GenBank/DDBJ whole genome shotgun (WGS) entry which is preliminary data.</text>
</comment>
<protein>
    <submittedName>
        <fullName evidence="1">Uncharacterized protein</fullName>
    </submittedName>
</protein>
<dbReference type="AlphaFoldDB" id="A0A397UVB0"/>
<organism evidence="1 2">
    <name type="scientific">Gigaspora rosea</name>
    <dbReference type="NCBI Taxonomy" id="44941"/>
    <lineage>
        <taxon>Eukaryota</taxon>
        <taxon>Fungi</taxon>
        <taxon>Fungi incertae sedis</taxon>
        <taxon>Mucoromycota</taxon>
        <taxon>Glomeromycotina</taxon>
        <taxon>Glomeromycetes</taxon>
        <taxon>Diversisporales</taxon>
        <taxon>Gigasporaceae</taxon>
        <taxon>Gigaspora</taxon>
    </lineage>
</organism>
<proteinExistence type="predicted"/>
<dbReference type="EMBL" id="QKWP01000895">
    <property type="protein sequence ID" value="RIB13732.1"/>
    <property type="molecule type" value="Genomic_DNA"/>
</dbReference>
<keyword evidence="2" id="KW-1185">Reference proteome</keyword>
<dbReference type="Proteomes" id="UP000266673">
    <property type="component" value="Unassembled WGS sequence"/>
</dbReference>
<sequence length="206" mass="23533">MTVASSTHLSIKRDISSNRCPLKVSLVGVVQGAPKEINSDNAMFSILVNDYARKIYNFIIKVVFSHHNSRFKHFMNSTWLIKSVLFVMGQMDIIEKDLYIYTSDISYVDISTVTKKKVIGSESNSALYSKEKSESVSDLNFEVLHSSKCVRVVDEKDDYFEYCDKGSIEVNKEWSDKGKEKIIQPVVHNTRKWSESSKIVNSNEKV</sequence>
<evidence type="ECO:0000313" key="1">
    <source>
        <dbReference type="EMBL" id="RIB13732.1"/>
    </source>
</evidence>